<evidence type="ECO:0000256" key="5">
    <source>
        <dbReference type="ARBA" id="ARBA00022603"/>
    </source>
</evidence>
<dbReference type="PANTHER" id="PTHR31040:SF1">
    <property type="entry name" value="NURIM"/>
    <property type="match status" value="1"/>
</dbReference>
<dbReference type="EC" id="2.1.1.334" evidence="4"/>
<comment type="function">
    <text evidence="1">Catalyzes the methylation of methanethiol (MeSH) to yield dimethylsulphide (DMS).</text>
</comment>
<evidence type="ECO:0000256" key="10">
    <source>
        <dbReference type="ARBA" id="ARBA00023136"/>
    </source>
</evidence>
<evidence type="ECO:0000256" key="7">
    <source>
        <dbReference type="ARBA" id="ARBA00022691"/>
    </source>
</evidence>
<accession>A0ABR7W714</accession>
<dbReference type="Gene3D" id="1.20.120.1630">
    <property type="match status" value="1"/>
</dbReference>
<keyword evidence="9 12" id="KW-1133">Transmembrane helix</keyword>
<evidence type="ECO:0000256" key="6">
    <source>
        <dbReference type="ARBA" id="ARBA00022679"/>
    </source>
</evidence>
<evidence type="ECO:0000256" key="12">
    <source>
        <dbReference type="SAM" id="Phobius"/>
    </source>
</evidence>
<dbReference type="NCBIfam" id="NF045656">
    <property type="entry name" value="MeththiolMtaseMddA"/>
    <property type="match status" value="1"/>
</dbReference>
<feature type="transmembrane region" description="Helical" evidence="12">
    <location>
        <begin position="102"/>
        <end position="123"/>
    </location>
</feature>
<dbReference type="InterPro" id="IPR054700">
    <property type="entry name" value="MddA"/>
</dbReference>
<keyword evidence="10 12" id="KW-0472">Membrane</keyword>
<dbReference type="InterPro" id="IPR033580">
    <property type="entry name" value="Nurim-like"/>
</dbReference>
<organism evidence="13 14">
    <name type="scientific">Gordonia hankookensis</name>
    <dbReference type="NCBI Taxonomy" id="589403"/>
    <lineage>
        <taxon>Bacteria</taxon>
        <taxon>Bacillati</taxon>
        <taxon>Actinomycetota</taxon>
        <taxon>Actinomycetes</taxon>
        <taxon>Mycobacteriales</taxon>
        <taxon>Gordoniaceae</taxon>
        <taxon>Gordonia</taxon>
    </lineage>
</organism>
<keyword evidence="7" id="KW-0949">S-adenosyl-L-methionine</keyword>
<name>A0ABR7W714_9ACTN</name>
<comment type="similarity">
    <text evidence="3">Belongs to the nurim family.</text>
</comment>
<feature type="transmembrane region" description="Helical" evidence="12">
    <location>
        <begin position="59"/>
        <end position="81"/>
    </location>
</feature>
<comment type="caution">
    <text evidence="13">The sequence shown here is derived from an EMBL/GenBank/DDBJ whole genome shotgun (WGS) entry which is preliminary data.</text>
</comment>
<proteinExistence type="inferred from homology"/>
<dbReference type="EMBL" id="JACWMS010000001">
    <property type="protein sequence ID" value="MBD1318013.1"/>
    <property type="molecule type" value="Genomic_DNA"/>
</dbReference>
<keyword evidence="14" id="KW-1185">Reference proteome</keyword>
<feature type="transmembrane region" description="Helical" evidence="12">
    <location>
        <begin position="12"/>
        <end position="39"/>
    </location>
</feature>
<evidence type="ECO:0000256" key="9">
    <source>
        <dbReference type="ARBA" id="ARBA00022989"/>
    </source>
</evidence>
<evidence type="ECO:0000256" key="11">
    <source>
        <dbReference type="ARBA" id="ARBA00048134"/>
    </source>
</evidence>
<comment type="catalytic activity">
    <reaction evidence="11">
        <text>methanethiol + S-adenosyl-L-methionine = dimethyl sulfide + S-adenosyl-L-homocysteine + H(+)</text>
        <dbReference type="Rhea" id="RHEA:50428"/>
        <dbReference type="ChEBI" id="CHEBI:15378"/>
        <dbReference type="ChEBI" id="CHEBI:16007"/>
        <dbReference type="ChEBI" id="CHEBI:17437"/>
        <dbReference type="ChEBI" id="CHEBI:57856"/>
        <dbReference type="ChEBI" id="CHEBI:59789"/>
        <dbReference type="EC" id="2.1.1.334"/>
    </reaction>
</comment>
<feature type="transmembrane region" description="Helical" evidence="12">
    <location>
        <begin position="143"/>
        <end position="168"/>
    </location>
</feature>
<reference evidence="13 14" key="1">
    <citation type="submission" date="2020-09" db="EMBL/GenBank/DDBJ databases">
        <title>Novel species in genus Gordonia.</title>
        <authorList>
            <person name="Zhang G."/>
        </authorList>
    </citation>
    <scope>NUCLEOTIDE SEQUENCE [LARGE SCALE GENOMIC DNA]</scope>
    <source>
        <strain evidence="13 14">ON-33</strain>
    </source>
</reference>
<dbReference type="Proteomes" id="UP000602395">
    <property type="component" value="Unassembled WGS sequence"/>
</dbReference>
<dbReference type="PANTHER" id="PTHR31040">
    <property type="entry name" value="NURIM"/>
    <property type="match status" value="1"/>
</dbReference>
<evidence type="ECO:0000256" key="8">
    <source>
        <dbReference type="ARBA" id="ARBA00022692"/>
    </source>
</evidence>
<evidence type="ECO:0000313" key="14">
    <source>
        <dbReference type="Proteomes" id="UP000602395"/>
    </source>
</evidence>
<evidence type="ECO:0000256" key="4">
    <source>
        <dbReference type="ARBA" id="ARBA00012149"/>
    </source>
</evidence>
<evidence type="ECO:0000256" key="2">
    <source>
        <dbReference type="ARBA" id="ARBA00004141"/>
    </source>
</evidence>
<evidence type="ECO:0000256" key="3">
    <source>
        <dbReference type="ARBA" id="ARBA00010631"/>
    </source>
</evidence>
<feature type="transmembrane region" description="Helical" evidence="12">
    <location>
        <begin position="214"/>
        <end position="231"/>
    </location>
</feature>
<keyword evidence="5" id="KW-0489">Methyltransferase</keyword>
<protein>
    <recommendedName>
        <fullName evidence="4">methanethiol S-methyltransferase</fullName>
        <ecNumber evidence="4">2.1.1.334</ecNumber>
    </recommendedName>
</protein>
<evidence type="ECO:0000313" key="13">
    <source>
        <dbReference type="EMBL" id="MBD1318013.1"/>
    </source>
</evidence>
<gene>
    <name evidence="13" type="ORF">IDF66_00315</name>
</gene>
<evidence type="ECO:0000256" key="1">
    <source>
        <dbReference type="ARBA" id="ARBA00002096"/>
    </source>
</evidence>
<feature type="transmembrane region" description="Helical" evidence="12">
    <location>
        <begin position="189"/>
        <end position="208"/>
    </location>
</feature>
<keyword evidence="6" id="KW-0808">Transferase</keyword>
<keyword evidence="8 12" id="KW-0812">Transmembrane</keyword>
<comment type="subcellular location">
    <subcellularLocation>
        <location evidence="2">Membrane</location>
        <topology evidence="2">Multi-pass membrane protein</topology>
    </subcellularLocation>
</comment>
<sequence>MRRPAPGAAAIAARIAAVGYGATVYVLFLLVFSWAIAFVEDIRISIGDADLVPRTIDRGGPTVPAAIALLVNVVLLTLFAAQHSVMARAGFKRWWTRIVPVAVERSTYVLAASLCLAALMWWWCPVTTELWDVSGKLLSGVLVAVSLAGWLLVLTSTFLIDHFDLFGLRQVIADARGRPAPTYRFVTPLWYGMVRHPIYLGFLIAFWVTPTMTVGHLVFAIATTGFVLLGIQLEERDLVRAFGADYLAYRKRVPMLLPGLRHRV</sequence>